<dbReference type="OrthoDB" id="4680184at2"/>
<evidence type="ECO:0000313" key="2">
    <source>
        <dbReference type="EMBL" id="TQM83935.1"/>
    </source>
</evidence>
<sequence length="96" mass="10610">MPITSGERARPALAEQPAVVQVVQREVEVLSAQPSPEPSAPPADVVAPAQTHADGDVVGPEPEELLKKLYDPLVRRLKADLWLDRERRGALTDRWR</sequence>
<gene>
    <name evidence="2" type="ORF">FHX81_6369</name>
</gene>
<dbReference type="EMBL" id="VFPP01000001">
    <property type="protein sequence ID" value="TQM83935.1"/>
    <property type="molecule type" value="Genomic_DNA"/>
</dbReference>
<protein>
    <recommendedName>
        <fullName evidence="4">Syndecan 1</fullName>
    </recommendedName>
</protein>
<name>A0A543JMA6_9PSEU</name>
<evidence type="ECO:0000256" key="1">
    <source>
        <dbReference type="SAM" id="MobiDB-lite"/>
    </source>
</evidence>
<comment type="caution">
    <text evidence="2">The sequence shown here is derived from an EMBL/GenBank/DDBJ whole genome shotgun (WGS) entry which is preliminary data.</text>
</comment>
<dbReference type="AlphaFoldDB" id="A0A543JMA6"/>
<evidence type="ECO:0008006" key="4">
    <source>
        <dbReference type="Google" id="ProtNLM"/>
    </source>
</evidence>
<reference evidence="2 3" key="1">
    <citation type="submission" date="2019-06" db="EMBL/GenBank/DDBJ databases">
        <title>Sequencing the genomes of 1000 actinobacteria strains.</title>
        <authorList>
            <person name="Klenk H.-P."/>
        </authorList>
    </citation>
    <scope>NUCLEOTIDE SEQUENCE [LARGE SCALE GENOMIC DNA]</scope>
    <source>
        <strain evidence="2 3">DSM 45456</strain>
    </source>
</reference>
<feature type="region of interest" description="Disordered" evidence="1">
    <location>
        <begin position="32"/>
        <end position="59"/>
    </location>
</feature>
<dbReference type="RefSeq" id="WP_141982026.1">
    <property type="nucleotide sequence ID" value="NZ_VFPP01000001.1"/>
</dbReference>
<evidence type="ECO:0000313" key="3">
    <source>
        <dbReference type="Proteomes" id="UP000316628"/>
    </source>
</evidence>
<organism evidence="2 3">
    <name type="scientific">Saccharothrix saharensis</name>
    <dbReference type="NCBI Taxonomy" id="571190"/>
    <lineage>
        <taxon>Bacteria</taxon>
        <taxon>Bacillati</taxon>
        <taxon>Actinomycetota</taxon>
        <taxon>Actinomycetes</taxon>
        <taxon>Pseudonocardiales</taxon>
        <taxon>Pseudonocardiaceae</taxon>
        <taxon>Saccharothrix</taxon>
    </lineage>
</organism>
<keyword evidence="3" id="KW-1185">Reference proteome</keyword>
<accession>A0A543JMA6</accession>
<proteinExistence type="predicted"/>
<dbReference type="Proteomes" id="UP000316628">
    <property type="component" value="Unassembled WGS sequence"/>
</dbReference>